<dbReference type="Proteomes" id="UP000821865">
    <property type="component" value="Chromosome 1"/>
</dbReference>
<comment type="caution">
    <text evidence="1">The sequence shown here is derived from an EMBL/GenBank/DDBJ whole genome shotgun (WGS) entry which is preliminary data.</text>
</comment>
<protein>
    <submittedName>
        <fullName evidence="1">Uncharacterized protein</fullName>
    </submittedName>
</protein>
<evidence type="ECO:0000313" key="2">
    <source>
        <dbReference type="Proteomes" id="UP000821865"/>
    </source>
</evidence>
<organism evidence="1 2">
    <name type="scientific">Dermacentor silvarum</name>
    <name type="common">Tick</name>
    <dbReference type="NCBI Taxonomy" id="543639"/>
    <lineage>
        <taxon>Eukaryota</taxon>
        <taxon>Metazoa</taxon>
        <taxon>Ecdysozoa</taxon>
        <taxon>Arthropoda</taxon>
        <taxon>Chelicerata</taxon>
        <taxon>Arachnida</taxon>
        <taxon>Acari</taxon>
        <taxon>Parasitiformes</taxon>
        <taxon>Ixodida</taxon>
        <taxon>Ixodoidea</taxon>
        <taxon>Ixodidae</taxon>
        <taxon>Rhipicephalinae</taxon>
        <taxon>Dermacentor</taxon>
    </lineage>
</organism>
<dbReference type="EMBL" id="CM023470">
    <property type="protein sequence ID" value="KAH7977316.1"/>
    <property type="molecule type" value="Genomic_DNA"/>
</dbReference>
<gene>
    <name evidence="1" type="ORF">HPB49_000608</name>
</gene>
<name>A0ACB8DSK9_DERSI</name>
<reference evidence="1" key="1">
    <citation type="submission" date="2020-05" db="EMBL/GenBank/DDBJ databases">
        <title>Large-scale comparative analyses of tick genomes elucidate their genetic diversity and vector capacities.</title>
        <authorList>
            <person name="Jia N."/>
            <person name="Wang J."/>
            <person name="Shi W."/>
            <person name="Du L."/>
            <person name="Sun Y."/>
            <person name="Zhan W."/>
            <person name="Jiang J."/>
            <person name="Wang Q."/>
            <person name="Zhang B."/>
            <person name="Ji P."/>
            <person name="Sakyi L.B."/>
            <person name="Cui X."/>
            <person name="Yuan T."/>
            <person name="Jiang B."/>
            <person name="Yang W."/>
            <person name="Lam T.T.-Y."/>
            <person name="Chang Q."/>
            <person name="Ding S."/>
            <person name="Wang X."/>
            <person name="Zhu J."/>
            <person name="Ruan X."/>
            <person name="Zhao L."/>
            <person name="Wei J."/>
            <person name="Que T."/>
            <person name="Du C."/>
            <person name="Cheng J."/>
            <person name="Dai P."/>
            <person name="Han X."/>
            <person name="Huang E."/>
            <person name="Gao Y."/>
            <person name="Liu J."/>
            <person name="Shao H."/>
            <person name="Ye R."/>
            <person name="Li L."/>
            <person name="Wei W."/>
            <person name="Wang X."/>
            <person name="Wang C."/>
            <person name="Yang T."/>
            <person name="Huo Q."/>
            <person name="Li W."/>
            <person name="Guo W."/>
            <person name="Chen H."/>
            <person name="Zhou L."/>
            <person name="Ni X."/>
            <person name="Tian J."/>
            <person name="Zhou Y."/>
            <person name="Sheng Y."/>
            <person name="Liu T."/>
            <person name="Pan Y."/>
            <person name="Xia L."/>
            <person name="Li J."/>
            <person name="Zhao F."/>
            <person name="Cao W."/>
        </authorList>
    </citation>
    <scope>NUCLEOTIDE SEQUENCE</scope>
    <source>
        <strain evidence="1">Dsil-2018</strain>
    </source>
</reference>
<evidence type="ECO:0000313" key="1">
    <source>
        <dbReference type="EMBL" id="KAH7977316.1"/>
    </source>
</evidence>
<sequence length="142" mass="15518">MDAGPSKRAYGSEPLQGPDEAKRPRLIPSSDTPPTSPMTAHGVNPSPHGGVSEADIARGLQEQMQLIQQHEELCIQWAAATGRVRHDPVDSPPRHASGGGNLPSVHLGHPPLINLQMGRICERMMMERQNRSRDRVDHPYSA</sequence>
<accession>A0ACB8DSK9</accession>
<proteinExistence type="predicted"/>
<keyword evidence="2" id="KW-1185">Reference proteome</keyword>